<dbReference type="AlphaFoldDB" id="A0A367YDF6"/>
<feature type="compositionally biased region" description="Acidic residues" evidence="1">
    <location>
        <begin position="51"/>
        <end position="62"/>
    </location>
</feature>
<comment type="caution">
    <text evidence="2">The sequence shown here is derived from an EMBL/GenBank/DDBJ whole genome shotgun (WGS) entry which is preliminary data.</text>
</comment>
<dbReference type="OrthoDB" id="4020218at2759"/>
<sequence>MVVGYLVSKVPFSDHIPVINRFSPKKQQQQQQEDEGTGTATPVSRLTSSGSEEDDFEEYSENDEIKPIELSSPKDKIHTKLMDKRQSSPEKSPVVEDGNIFDTPKKGKPHLSFVDSSSTMTVSQRLARRKSKRRVTEQGSPVSAKFSNSSRTLVSTSAREDGDSEEDRQDRIDKYLENQNNKFDELISKNIDVVLHPESSKTDNQKIIQMVYDNRKPIMRSLYQLGKAEVSSRLPYIPYFNPKKNQEKKDAEVEMVACTRESTPTLLGSPFTDYCQQVIEYDGKEPYIEEPDSAERKHEQERFDDLMTHLDDEIKVDIFLDSLDDKTKVMLYELLKHDLKDYHHDGAFKDLYHSKNISPLDKLQVFVIISVKLVFTGLKLFIPITKYLIHKFRENQLFIFNKKNVERLVDIVLTFMNYLDSKLTNNEDIIEKMYKQDYVKAEEVYQDFTTYTTNLFKPSNIKGMLISENDHVASNVYDFVVGRITSKNKNSYVEDPQYAKFYSRRRHTTTTTSDSEDAEGEYRENIGYRAAEVAVSASENSISSTSSSSGGEPSILKAAEKFFDEM</sequence>
<organism evidence="2 3">
    <name type="scientific">Candida viswanathii</name>
    <dbReference type="NCBI Taxonomy" id="5486"/>
    <lineage>
        <taxon>Eukaryota</taxon>
        <taxon>Fungi</taxon>
        <taxon>Dikarya</taxon>
        <taxon>Ascomycota</taxon>
        <taxon>Saccharomycotina</taxon>
        <taxon>Pichiomycetes</taxon>
        <taxon>Debaryomycetaceae</taxon>
        <taxon>Candida/Lodderomyces clade</taxon>
        <taxon>Candida</taxon>
    </lineage>
</organism>
<proteinExistence type="predicted"/>
<keyword evidence="3" id="KW-1185">Reference proteome</keyword>
<feature type="compositionally biased region" description="Polar residues" evidence="1">
    <location>
        <begin position="137"/>
        <end position="157"/>
    </location>
</feature>
<feature type="compositionally biased region" description="Basic and acidic residues" evidence="1">
    <location>
        <begin position="63"/>
        <end position="88"/>
    </location>
</feature>
<feature type="region of interest" description="Disordered" evidence="1">
    <location>
        <begin position="17"/>
        <end position="168"/>
    </location>
</feature>
<dbReference type="Proteomes" id="UP000253472">
    <property type="component" value="Unassembled WGS sequence"/>
</dbReference>
<feature type="region of interest" description="Disordered" evidence="1">
    <location>
        <begin position="503"/>
        <end position="523"/>
    </location>
</feature>
<accession>A0A367YDF6</accession>
<dbReference type="EMBL" id="QLNQ01000023">
    <property type="protein sequence ID" value="RCK63827.1"/>
    <property type="molecule type" value="Genomic_DNA"/>
</dbReference>
<evidence type="ECO:0000313" key="2">
    <source>
        <dbReference type="EMBL" id="RCK63827.1"/>
    </source>
</evidence>
<reference evidence="2 3" key="1">
    <citation type="submission" date="2018-06" db="EMBL/GenBank/DDBJ databases">
        <title>Whole genome sequencing of Candida tropicalis (genome annotated by CSBL at Korea University).</title>
        <authorList>
            <person name="Ahn J."/>
        </authorList>
    </citation>
    <scope>NUCLEOTIDE SEQUENCE [LARGE SCALE GENOMIC DNA]</scope>
    <source>
        <strain evidence="2 3">ATCC 20962</strain>
    </source>
</reference>
<feature type="compositionally biased region" description="Polar residues" evidence="1">
    <location>
        <begin position="38"/>
        <end position="50"/>
    </location>
</feature>
<evidence type="ECO:0000313" key="3">
    <source>
        <dbReference type="Proteomes" id="UP000253472"/>
    </source>
</evidence>
<protein>
    <submittedName>
        <fullName evidence="2">Uncharacterized protein</fullName>
    </submittedName>
</protein>
<gene>
    <name evidence="2" type="ORF">Cantr_10716</name>
</gene>
<feature type="compositionally biased region" description="Polar residues" evidence="1">
    <location>
        <begin position="114"/>
        <end position="124"/>
    </location>
</feature>
<evidence type="ECO:0000256" key="1">
    <source>
        <dbReference type="SAM" id="MobiDB-lite"/>
    </source>
</evidence>
<name>A0A367YDF6_9ASCO</name>